<dbReference type="SUPFAM" id="SSF54791">
    <property type="entry name" value="Eukaryotic type KH-domain (KH-domain type I)"/>
    <property type="match status" value="1"/>
</dbReference>
<dbReference type="STRING" id="1314777.A0A164S9J9"/>
<feature type="compositionally biased region" description="Low complexity" evidence="1">
    <location>
        <begin position="586"/>
        <end position="602"/>
    </location>
</feature>
<dbReference type="Proteomes" id="UP000076722">
    <property type="component" value="Unassembled WGS sequence"/>
</dbReference>
<dbReference type="AlphaFoldDB" id="A0A164S9J9"/>
<dbReference type="InterPro" id="IPR036612">
    <property type="entry name" value="KH_dom_type_1_sf"/>
</dbReference>
<feature type="compositionally biased region" description="Polar residues" evidence="1">
    <location>
        <begin position="626"/>
        <end position="639"/>
    </location>
</feature>
<gene>
    <name evidence="3" type="ORF">SISNIDRAFT_456876</name>
</gene>
<feature type="domain" description="Protein kinase" evidence="2">
    <location>
        <begin position="249"/>
        <end position="525"/>
    </location>
</feature>
<organism evidence="3 4">
    <name type="scientific">Sistotremastrum niveocremeum HHB9708</name>
    <dbReference type="NCBI Taxonomy" id="1314777"/>
    <lineage>
        <taxon>Eukaryota</taxon>
        <taxon>Fungi</taxon>
        <taxon>Dikarya</taxon>
        <taxon>Basidiomycota</taxon>
        <taxon>Agaricomycotina</taxon>
        <taxon>Agaricomycetes</taxon>
        <taxon>Sistotremastrales</taxon>
        <taxon>Sistotremastraceae</taxon>
        <taxon>Sertulicium</taxon>
        <taxon>Sertulicium niveocremeum</taxon>
    </lineage>
</organism>
<feature type="region of interest" description="Disordered" evidence="1">
    <location>
        <begin position="521"/>
        <end position="639"/>
    </location>
</feature>
<dbReference type="GO" id="GO:0005524">
    <property type="term" value="F:ATP binding"/>
    <property type="evidence" value="ECO:0007669"/>
    <property type="project" value="InterPro"/>
</dbReference>
<dbReference type="InterPro" id="IPR011009">
    <property type="entry name" value="Kinase-like_dom_sf"/>
</dbReference>
<protein>
    <recommendedName>
        <fullName evidence="2">Protein kinase domain-containing protein</fullName>
    </recommendedName>
</protein>
<name>A0A164S9J9_9AGAM</name>
<dbReference type="PROSITE" id="PS50011">
    <property type="entry name" value="PROTEIN_KINASE_DOM"/>
    <property type="match status" value="1"/>
</dbReference>
<evidence type="ECO:0000313" key="4">
    <source>
        <dbReference type="Proteomes" id="UP000076722"/>
    </source>
</evidence>
<dbReference type="Pfam" id="PF07714">
    <property type="entry name" value="PK_Tyr_Ser-Thr"/>
    <property type="match status" value="1"/>
</dbReference>
<dbReference type="PANTHER" id="PTHR44329:SF214">
    <property type="entry name" value="PROTEIN KINASE DOMAIN-CONTAINING PROTEIN"/>
    <property type="match status" value="1"/>
</dbReference>
<dbReference type="GO" id="GO:0003723">
    <property type="term" value="F:RNA binding"/>
    <property type="evidence" value="ECO:0007669"/>
    <property type="project" value="InterPro"/>
</dbReference>
<proteinExistence type="predicted"/>
<reference evidence="3 4" key="1">
    <citation type="journal article" date="2016" name="Mol. Biol. Evol.">
        <title>Comparative Genomics of Early-Diverging Mushroom-Forming Fungi Provides Insights into the Origins of Lignocellulose Decay Capabilities.</title>
        <authorList>
            <person name="Nagy L.G."/>
            <person name="Riley R."/>
            <person name="Tritt A."/>
            <person name="Adam C."/>
            <person name="Daum C."/>
            <person name="Floudas D."/>
            <person name="Sun H."/>
            <person name="Yadav J.S."/>
            <person name="Pangilinan J."/>
            <person name="Larsson K.H."/>
            <person name="Matsuura K."/>
            <person name="Barry K."/>
            <person name="Labutti K."/>
            <person name="Kuo R."/>
            <person name="Ohm R.A."/>
            <person name="Bhattacharya S.S."/>
            <person name="Shirouzu T."/>
            <person name="Yoshinaga Y."/>
            <person name="Martin F.M."/>
            <person name="Grigoriev I.V."/>
            <person name="Hibbett D.S."/>
        </authorList>
    </citation>
    <scope>NUCLEOTIDE SEQUENCE [LARGE SCALE GENOMIC DNA]</scope>
    <source>
        <strain evidence="3 4">HHB9708</strain>
    </source>
</reference>
<dbReference type="PANTHER" id="PTHR44329">
    <property type="entry name" value="SERINE/THREONINE-PROTEIN KINASE TNNI3K-RELATED"/>
    <property type="match status" value="1"/>
</dbReference>
<dbReference type="SMART" id="SM00322">
    <property type="entry name" value="KH"/>
    <property type="match status" value="2"/>
</dbReference>
<dbReference type="InterPro" id="IPR051681">
    <property type="entry name" value="Ser/Thr_Kinases-Pseudokinases"/>
</dbReference>
<feature type="compositionally biased region" description="Low complexity" evidence="1">
    <location>
        <begin position="530"/>
        <end position="541"/>
    </location>
</feature>
<evidence type="ECO:0000313" key="3">
    <source>
        <dbReference type="EMBL" id="KZS91270.1"/>
    </source>
</evidence>
<dbReference type="GO" id="GO:0004674">
    <property type="term" value="F:protein serine/threonine kinase activity"/>
    <property type="evidence" value="ECO:0007669"/>
    <property type="project" value="TreeGrafter"/>
</dbReference>
<dbReference type="SUPFAM" id="SSF56112">
    <property type="entry name" value="Protein kinase-like (PK-like)"/>
    <property type="match status" value="1"/>
</dbReference>
<dbReference type="InterPro" id="IPR001245">
    <property type="entry name" value="Ser-Thr/Tyr_kinase_cat_dom"/>
</dbReference>
<keyword evidence="4" id="KW-1185">Reference proteome</keyword>
<dbReference type="Gene3D" id="1.10.510.10">
    <property type="entry name" value="Transferase(Phosphotransferase) domain 1"/>
    <property type="match status" value="1"/>
</dbReference>
<evidence type="ECO:0000259" key="2">
    <source>
        <dbReference type="PROSITE" id="PS50011"/>
    </source>
</evidence>
<dbReference type="EMBL" id="KV419416">
    <property type="protein sequence ID" value="KZS91270.1"/>
    <property type="molecule type" value="Genomic_DNA"/>
</dbReference>
<dbReference type="InterPro" id="IPR004087">
    <property type="entry name" value="KH_dom"/>
</dbReference>
<dbReference type="InterPro" id="IPR000719">
    <property type="entry name" value="Prot_kinase_dom"/>
</dbReference>
<sequence length="1054" mass="118629">MSSYGALYAPPPAPTSPETLALTYGNLSLIPSIAPYLGGEPYEDDKSLSTLPLNQLMNEIGTLASKMFVHRRTFKRIHACCQWLLKTLVSLDGHEQRWDSWVRRVDLLIRNVHHKAREWVDLGVVGSLAMQDNILSEMNGLMGQAEELGIAKHSSVMDELTRRASNDEPKDKKDLDDLLERVLTRHEYRDKAMKLEGEQANLFLNQLVKVVDSRPASDRIRETALAAAYELSITTKSLPSDFEVPSIDDRSSKPILSGRFADIWGADRQGRALALKIPRSEVPEEEHDVLRRFYHEVFLTRYLKHSHIVEFIGITRQYAPQVGIVSPWMVNGMVLDFVADRPMVNRTALVAQIASALGYLHNRENPILHQNIRCENIVINDKGQALLTGFSVSHIRSEMSNTTVTNTRSGFVRWLAPELTTPDTEERPSRASDIWQFSMCILELLTGSHPFMESILHETVTMDLLQGKTPTRPSTWTYRKRGLTEPLWNLLEQCWALDMDSRPSITDMSYTLDHLASQWKFHPHPPPDSPDVNPRSSSPSRFVNRPTSPVPMPDFGVYPPRAATPTSRQYGMSPQRMPLPLSPMASQRPLSPRPSGSRPHSPAIALNEVIGGRRSPAQDMPPWRSPRNNPLGLQSPASSRWQRITEEIRLEEEHAQSIAGPADGGKASLEEEYGVTIETFFANSSVEPNRPCLWKISGPERHVNNVIHEIRERVGRMATTMTDHINLPSIRGVEFLAPSRSAAERLKAHYSIQIEFTETFSIGSEGEMDISVKIVGPRADVIPAAAEFRKLIEYQSRFENTIETDQPRGLHTHLLRRGTGWLNALGNNFNVNFELHENMKMTIRGPSGGLLEAKRGLFSQFGQIPATTEEVGAPIFERWHRFLRKNQKFVLRAIRQETLRLGITIEAQAGTDIPFVPTRPMPLDSDVWDPNGTLWQIRRNVEEPGEGVCVWRLTGPVESDLRAIDQLINASVAAASHLGFLTVPENNRTRLASLEEETIESLCSETGTDIHVPQTDDLWHCTAVILGPREALNMAKLRILNICNRPGAVERTFL</sequence>
<accession>A0A164S9J9</accession>
<evidence type="ECO:0000256" key="1">
    <source>
        <dbReference type="SAM" id="MobiDB-lite"/>
    </source>
</evidence>